<comment type="similarity">
    <text evidence="2">Belongs to the bacterial solute-binding protein 5 family.</text>
</comment>
<dbReference type="InterPro" id="IPR030678">
    <property type="entry name" value="Peptide/Ni-bd"/>
</dbReference>
<reference evidence="6 7" key="1">
    <citation type="submission" date="2017-08" db="EMBL/GenBank/DDBJ databases">
        <title>Reclassification of Bisgaard taxon 37 and 44.</title>
        <authorList>
            <person name="Christensen H."/>
        </authorList>
    </citation>
    <scope>NUCLEOTIDE SEQUENCE [LARGE SCALE GENOMIC DNA]</scope>
    <source>
        <strain evidence="6 7">B96_3</strain>
    </source>
</reference>
<evidence type="ECO:0000313" key="6">
    <source>
        <dbReference type="EMBL" id="RIY32752.1"/>
    </source>
</evidence>
<dbReference type="Gene3D" id="3.90.76.10">
    <property type="entry name" value="Dipeptide-binding Protein, Domain 1"/>
    <property type="match status" value="1"/>
</dbReference>
<name>A0A3A1Y345_9GAMM</name>
<comment type="subcellular location">
    <subcellularLocation>
        <location evidence="1">Cell envelope</location>
    </subcellularLocation>
</comment>
<dbReference type="CDD" id="cd08504">
    <property type="entry name" value="PBP2_OppA"/>
    <property type="match status" value="1"/>
</dbReference>
<dbReference type="Proteomes" id="UP000265691">
    <property type="component" value="Unassembled WGS sequence"/>
</dbReference>
<dbReference type="FunFam" id="3.90.76.10:FF:000001">
    <property type="entry name" value="Oligopeptide ABC transporter substrate-binding protein"/>
    <property type="match status" value="1"/>
</dbReference>
<protein>
    <recommendedName>
        <fullName evidence="5">Solute-binding protein family 5 domain-containing protein</fullName>
    </recommendedName>
</protein>
<proteinExistence type="inferred from homology"/>
<dbReference type="Pfam" id="PF00496">
    <property type="entry name" value="SBP_bac_5"/>
    <property type="match status" value="1"/>
</dbReference>
<dbReference type="EMBL" id="NRHC01000047">
    <property type="protein sequence ID" value="RIY32752.1"/>
    <property type="molecule type" value="Genomic_DNA"/>
</dbReference>
<dbReference type="InterPro" id="IPR039424">
    <property type="entry name" value="SBP_5"/>
</dbReference>
<keyword evidence="3" id="KW-0813">Transport</keyword>
<dbReference type="GO" id="GO:0030288">
    <property type="term" value="C:outer membrane-bounded periplasmic space"/>
    <property type="evidence" value="ECO:0007669"/>
    <property type="project" value="TreeGrafter"/>
</dbReference>
<dbReference type="GO" id="GO:1904680">
    <property type="term" value="F:peptide transmembrane transporter activity"/>
    <property type="evidence" value="ECO:0007669"/>
    <property type="project" value="TreeGrafter"/>
</dbReference>
<evidence type="ECO:0000256" key="4">
    <source>
        <dbReference type="ARBA" id="ARBA00022729"/>
    </source>
</evidence>
<dbReference type="OrthoDB" id="9801912at2"/>
<dbReference type="PANTHER" id="PTHR30290">
    <property type="entry name" value="PERIPLASMIC BINDING COMPONENT OF ABC TRANSPORTER"/>
    <property type="match status" value="1"/>
</dbReference>
<dbReference type="AlphaFoldDB" id="A0A3A1Y345"/>
<comment type="caution">
    <text evidence="6">The sequence shown here is derived from an EMBL/GenBank/DDBJ whole genome shotgun (WGS) entry which is preliminary data.</text>
</comment>
<dbReference type="GO" id="GO:0043190">
    <property type="term" value="C:ATP-binding cassette (ABC) transporter complex"/>
    <property type="evidence" value="ECO:0007669"/>
    <property type="project" value="InterPro"/>
</dbReference>
<keyword evidence="7" id="KW-1185">Reference proteome</keyword>
<feature type="domain" description="Solute-binding protein family 5" evidence="5">
    <location>
        <begin position="109"/>
        <end position="489"/>
    </location>
</feature>
<gene>
    <name evidence="6" type="ORF">CKF54_04265</name>
</gene>
<dbReference type="SUPFAM" id="SSF53850">
    <property type="entry name" value="Periplasmic binding protein-like II"/>
    <property type="match status" value="1"/>
</dbReference>
<evidence type="ECO:0000259" key="5">
    <source>
        <dbReference type="Pfam" id="PF00496"/>
    </source>
</evidence>
<evidence type="ECO:0000256" key="1">
    <source>
        <dbReference type="ARBA" id="ARBA00004196"/>
    </source>
</evidence>
<keyword evidence="4" id="KW-0732">Signal</keyword>
<accession>A0A3A1Y345</accession>
<sequence>MFKSTLKSIVNPTTKSFSNSSLLAKSCLTKLALPATLKLTLLASAFTFGLGAQAVNIPEGVELAQKQTLSFNLNTYPNTLDPTYMYYGVEFQTGRPVFDTLVRLDNTGKYIPAAASSWEQSADGLTWIFHLRQGATWQDGVPVRAQDFVYAWQRLTDPKNAAHYGDYLAVANVVNAREINEGKLAPTTLGVTAIDDNTLEIKLTQPTAWLPEILGWLNTAPVRQDLIEKYGDAWTRPENIVGNGPYKITAAQVNDYMTYSKWDGYWDAANIVITDIRHEFINNPTMAYFRYLEGEYLVANIPTQFKEKMRQERPDELTNITTLNTAWLTVNPKYVPDVRVRQALSLLINREVMTKNVIGSNNPTTAVSPAAIRDGQEVTQADYFYRPQEVNNAEAIKLLTEAGYSATNPFKLVYLTPSDSESMKRFVALQGMLKQNSQRIVQLSQEALESKVWQQRYRSGDFQVLQGSWSADFDQASSFYNLFISHSPFNQGMYSNPEYDKLVELANRDLDAKQRAHYYAEANKVLQRDLPVIPLWNVQNQILKSPTLGGYYTENFIRYYRDMYIMTTPVVAKK</sequence>
<dbReference type="GO" id="GO:0015833">
    <property type="term" value="P:peptide transport"/>
    <property type="evidence" value="ECO:0007669"/>
    <property type="project" value="TreeGrafter"/>
</dbReference>
<evidence type="ECO:0000256" key="2">
    <source>
        <dbReference type="ARBA" id="ARBA00005695"/>
    </source>
</evidence>
<dbReference type="InterPro" id="IPR000914">
    <property type="entry name" value="SBP_5_dom"/>
</dbReference>
<dbReference type="Gene3D" id="3.10.105.10">
    <property type="entry name" value="Dipeptide-binding Protein, Domain 3"/>
    <property type="match status" value="1"/>
</dbReference>
<dbReference type="RefSeq" id="WP_119525107.1">
    <property type="nucleotide sequence ID" value="NZ_NRHC01000047.1"/>
</dbReference>
<evidence type="ECO:0000313" key="7">
    <source>
        <dbReference type="Proteomes" id="UP000265691"/>
    </source>
</evidence>
<dbReference type="Gene3D" id="3.40.190.10">
    <property type="entry name" value="Periplasmic binding protein-like II"/>
    <property type="match status" value="1"/>
</dbReference>
<evidence type="ECO:0000256" key="3">
    <source>
        <dbReference type="ARBA" id="ARBA00022448"/>
    </source>
</evidence>
<organism evidence="6 7">
    <name type="scientific">Psittacicella hinzii</name>
    <dbReference type="NCBI Taxonomy" id="2028575"/>
    <lineage>
        <taxon>Bacteria</taxon>
        <taxon>Pseudomonadati</taxon>
        <taxon>Pseudomonadota</taxon>
        <taxon>Gammaproteobacteria</taxon>
        <taxon>Pasteurellales</taxon>
        <taxon>Psittacicellaceae</taxon>
        <taxon>Psittacicella</taxon>
    </lineage>
</organism>
<dbReference type="PANTHER" id="PTHR30290:SF10">
    <property type="entry name" value="PERIPLASMIC OLIGOPEPTIDE-BINDING PROTEIN-RELATED"/>
    <property type="match status" value="1"/>
</dbReference>
<dbReference type="PIRSF" id="PIRSF002741">
    <property type="entry name" value="MppA"/>
    <property type="match status" value="1"/>
</dbReference>